<dbReference type="EMBL" id="NOWF01000002">
    <property type="protein sequence ID" value="OYD08962.1"/>
    <property type="molecule type" value="Genomic_DNA"/>
</dbReference>
<name>A0A235B9Q7_9BACL</name>
<gene>
    <name evidence="1" type="ORF">CHM34_04080</name>
</gene>
<reference evidence="1 2" key="1">
    <citation type="submission" date="2017-07" db="EMBL/GenBank/DDBJ databases">
        <title>The genome sequence of Paludifilum halophilum highlights mechanisms for microbial adaptation to high salt environemnts.</title>
        <authorList>
            <person name="Belbahri L."/>
        </authorList>
    </citation>
    <scope>NUCLEOTIDE SEQUENCE [LARGE SCALE GENOMIC DNA]</scope>
    <source>
        <strain evidence="1 2">DSM 102817</strain>
    </source>
</reference>
<evidence type="ECO:0000313" key="2">
    <source>
        <dbReference type="Proteomes" id="UP000215459"/>
    </source>
</evidence>
<proteinExistence type="predicted"/>
<sequence length="121" mass="13935">MNDVIVIQGKVKYRITLDPTLWIFDDRRFDMSERFSGVDGQGMEFAPFLEHAEPEPEAEEVIIHREDGRQTVLTMEEAEKAVLQFSRKGKPIQPDGPALLYLADGSNQKDPMNFINRIEIR</sequence>
<accession>A0A235B9Q7</accession>
<dbReference type="Proteomes" id="UP000215459">
    <property type="component" value="Unassembled WGS sequence"/>
</dbReference>
<dbReference type="RefSeq" id="WP_094263310.1">
    <property type="nucleotide sequence ID" value="NZ_NOWF01000002.1"/>
</dbReference>
<comment type="caution">
    <text evidence="1">The sequence shown here is derived from an EMBL/GenBank/DDBJ whole genome shotgun (WGS) entry which is preliminary data.</text>
</comment>
<evidence type="ECO:0008006" key="3">
    <source>
        <dbReference type="Google" id="ProtNLM"/>
    </source>
</evidence>
<dbReference type="OrthoDB" id="2404998at2"/>
<evidence type="ECO:0000313" key="1">
    <source>
        <dbReference type="EMBL" id="OYD08962.1"/>
    </source>
</evidence>
<keyword evidence="2" id="KW-1185">Reference proteome</keyword>
<protein>
    <recommendedName>
        <fullName evidence="3">Peptidyl-prolyl cis-trans isomerase</fullName>
    </recommendedName>
</protein>
<dbReference type="AlphaFoldDB" id="A0A235B9Q7"/>
<organism evidence="1 2">
    <name type="scientific">Paludifilum halophilum</name>
    <dbReference type="NCBI Taxonomy" id="1642702"/>
    <lineage>
        <taxon>Bacteria</taxon>
        <taxon>Bacillati</taxon>
        <taxon>Bacillota</taxon>
        <taxon>Bacilli</taxon>
        <taxon>Bacillales</taxon>
        <taxon>Thermoactinomycetaceae</taxon>
        <taxon>Paludifilum</taxon>
    </lineage>
</organism>